<feature type="transmembrane region" description="Helical" evidence="1">
    <location>
        <begin position="71"/>
        <end position="91"/>
    </location>
</feature>
<evidence type="ECO:0000313" key="2">
    <source>
        <dbReference type="EMBL" id="KXB29674.1"/>
    </source>
</evidence>
<sequence length="96" mass="10259">MNPFSLSIWSLIGAMLAQSIVSGLAIELFLRKAAAASQRRSWLAVAIGSTLLALLHGYTLELALRTGLYDLRQAVLAGLSAGLFALGIYGIRRQTV</sequence>
<feature type="transmembrane region" description="Helical" evidence="1">
    <location>
        <begin position="6"/>
        <end position="30"/>
    </location>
</feature>
<keyword evidence="1" id="KW-0472">Membrane</keyword>
<dbReference type="STRING" id="281362.AT959_17230"/>
<reference evidence="2 3" key="1">
    <citation type="submission" date="2015-12" db="EMBL/GenBank/DDBJ databases">
        <title>Nitrous oxide reduction kinetics distinguish bacteria harboring typical versus atypical NosZ.</title>
        <authorList>
            <person name="Yoon S."/>
            <person name="Nissen S."/>
            <person name="Park D."/>
            <person name="Sanford R.A."/>
            <person name="Loeffler F.E."/>
        </authorList>
    </citation>
    <scope>NUCLEOTIDE SEQUENCE [LARGE SCALE GENOMIC DNA]</scope>
    <source>
        <strain evidence="2 3">ATCC BAA-841</strain>
    </source>
</reference>
<dbReference type="EMBL" id="LODL01000035">
    <property type="protein sequence ID" value="KXB29674.1"/>
    <property type="molecule type" value="Genomic_DNA"/>
</dbReference>
<evidence type="ECO:0000313" key="3">
    <source>
        <dbReference type="Proteomes" id="UP000070186"/>
    </source>
</evidence>
<comment type="caution">
    <text evidence="2">The sequence shown here is derived from an EMBL/GenBank/DDBJ whole genome shotgun (WGS) entry which is preliminary data.</text>
</comment>
<dbReference type="RefSeq" id="WP_066885757.1">
    <property type="nucleotide sequence ID" value="NZ_LODL01000035.1"/>
</dbReference>
<organism evidence="2 3">
    <name type="scientific">Dechloromonas denitrificans</name>
    <dbReference type="NCBI Taxonomy" id="281362"/>
    <lineage>
        <taxon>Bacteria</taxon>
        <taxon>Pseudomonadati</taxon>
        <taxon>Pseudomonadota</taxon>
        <taxon>Betaproteobacteria</taxon>
        <taxon>Rhodocyclales</taxon>
        <taxon>Azonexaceae</taxon>
        <taxon>Dechloromonas</taxon>
    </lineage>
</organism>
<keyword evidence="1" id="KW-1133">Transmembrane helix</keyword>
<protein>
    <submittedName>
        <fullName evidence="2">Uncharacterized protein</fullName>
    </submittedName>
</protein>
<evidence type="ECO:0000256" key="1">
    <source>
        <dbReference type="SAM" id="Phobius"/>
    </source>
</evidence>
<dbReference type="AlphaFoldDB" id="A0A133XFG6"/>
<dbReference type="Proteomes" id="UP000070186">
    <property type="component" value="Unassembled WGS sequence"/>
</dbReference>
<keyword evidence="3" id="KW-1185">Reference proteome</keyword>
<name>A0A133XFG6_9RHOO</name>
<proteinExistence type="predicted"/>
<gene>
    <name evidence="2" type="ORF">AT959_17230</name>
</gene>
<accession>A0A133XFG6</accession>
<feature type="transmembrane region" description="Helical" evidence="1">
    <location>
        <begin position="42"/>
        <end position="59"/>
    </location>
</feature>
<keyword evidence="1" id="KW-0812">Transmembrane</keyword>